<dbReference type="STRING" id="266892.SAMN04488054_1106"/>
<keyword evidence="5 10" id="KW-0479">Metal-binding</keyword>
<evidence type="ECO:0000256" key="8">
    <source>
        <dbReference type="ARBA" id="ARBA00023004"/>
    </source>
</evidence>
<reference evidence="15 16" key="1">
    <citation type="submission" date="2016-10" db="EMBL/GenBank/DDBJ databases">
        <authorList>
            <person name="de Groot N.N."/>
        </authorList>
    </citation>
    <scope>NUCLEOTIDE SEQUENCE [LARGE SCALE GENOMIC DNA]</scope>
    <source>
        <strain evidence="15 16">CGMCC 1.6134</strain>
    </source>
</reference>
<dbReference type="Pfam" id="PF13442">
    <property type="entry name" value="Cytochrome_CBB3"/>
    <property type="match status" value="1"/>
</dbReference>
<feature type="domain" description="Cytochrome b/b6 C-terminal region profile" evidence="13">
    <location>
        <begin position="27"/>
        <end position="154"/>
    </location>
</feature>
<feature type="transmembrane region" description="Helical" evidence="12">
    <location>
        <begin position="102"/>
        <end position="124"/>
    </location>
</feature>
<keyword evidence="3 10" id="KW-0349">Heme</keyword>
<dbReference type="SUPFAM" id="SSF81648">
    <property type="entry name" value="a domain/subunit of cytochrome bc1 complex (Ubiquinol-cytochrome c reductase)"/>
    <property type="match status" value="1"/>
</dbReference>
<evidence type="ECO:0000259" key="14">
    <source>
        <dbReference type="PROSITE" id="PS51007"/>
    </source>
</evidence>
<feature type="region of interest" description="Disordered" evidence="11">
    <location>
        <begin position="253"/>
        <end position="299"/>
    </location>
</feature>
<evidence type="ECO:0000256" key="3">
    <source>
        <dbReference type="ARBA" id="ARBA00022617"/>
    </source>
</evidence>
<dbReference type="InterPro" id="IPR036909">
    <property type="entry name" value="Cyt_c-like_dom_sf"/>
</dbReference>
<dbReference type="Proteomes" id="UP000199668">
    <property type="component" value="Unassembled WGS sequence"/>
</dbReference>
<protein>
    <submittedName>
        <fullName evidence="15">Menaquinol-cytochrome c reductase cytochrome b/c subunit</fullName>
    </submittedName>
</protein>
<keyword evidence="2" id="KW-0813">Transport</keyword>
<keyword evidence="16" id="KW-1185">Reference proteome</keyword>
<evidence type="ECO:0000313" key="16">
    <source>
        <dbReference type="Proteomes" id="UP000199668"/>
    </source>
</evidence>
<dbReference type="GO" id="GO:0020037">
    <property type="term" value="F:heme binding"/>
    <property type="evidence" value="ECO:0007669"/>
    <property type="project" value="InterPro"/>
</dbReference>
<dbReference type="EMBL" id="FOTY01000010">
    <property type="protein sequence ID" value="SFL97516.1"/>
    <property type="molecule type" value="Genomic_DNA"/>
</dbReference>
<gene>
    <name evidence="15" type="ORF">SAMN04488054_1106</name>
</gene>
<dbReference type="InterPro" id="IPR005798">
    <property type="entry name" value="Cyt_b/b6_C"/>
</dbReference>
<dbReference type="InterPro" id="IPR036150">
    <property type="entry name" value="Cyt_b/b6_C_sf"/>
</dbReference>
<dbReference type="OrthoDB" id="2380469at2"/>
<dbReference type="GO" id="GO:0009055">
    <property type="term" value="F:electron transfer activity"/>
    <property type="evidence" value="ECO:0007669"/>
    <property type="project" value="InterPro"/>
</dbReference>
<dbReference type="Pfam" id="PF00032">
    <property type="entry name" value="Cytochrom_B_C"/>
    <property type="match status" value="1"/>
</dbReference>
<dbReference type="InterPro" id="IPR051811">
    <property type="entry name" value="Cytochrome_c550/c551-like"/>
</dbReference>
<feature type="domain" description="Cytochrome c" evidence="14">
    <location>
        <begin position="184"/>
        <end position="260"/>
    </location>
</feature>
<accession>A0A1I4M353</accession>
<comment type="subcellular location">
    <subcellularLocation>
        <location evidence="1">Membrane</location>
        <topology evidence="1">Multi-pass membrane protein</topology>
    </subcellularLocation>
</comment>
<feature type="transmembrane region" description="Helical" evidence="12">
    <location>
        <begin position="136"/>
        <end position="154"/>
    </location>
</feature>
<feature type="transmembrane region" description="Helical" evidence="12">
    <location>
        <begin position="46"/>
        <end position="63"/>
    </location>
</feature>
<dbReference type="SUPFAM" id="SSF46626">
    <property type="entry name" value="Cytochrome c"/>
    <property type="match status" value="1"/>
</dbReference>
<name>A0A1I4M353_9BACI</name>
<keyword evidence="8 10" id="KW-0408">Iron</keyword>
<dbReference type="InterPro" id="IPR027387">
    <property type="entry name" value="Cytb/b6-like_sf"/>
</dbReference>
<dbReference type="AlphaFoldDB" id="A0A1I4M353"/>
<evidence type="ECO:0000256" key="7">
    <source>
        <dbReference type="ARBA" id="ARBA00022989"/>
    </source>
</evidence>
<dbReference type="PANTHER" id="PTHR37823">
    <property type="entry name" value="CYTOCHROME C-553-LIKE"/>
    <property type="match status" value="1"/>
</dbReference>
<keyword evidence="7 12" id="KW-1133">Transmembrane helix</keyword>
<evidence type="ECO:0000256" key="10">
    <source>
        <dbReference type="PROSITE-ProRule" id="PRU00433"/>
    </source>
</evidence>
<dbReference type="PROSITE" id="PS51003">
    <property type="entry name" value="CYTB_CTER"/>
    <property type="match status" value="1"/>
</dbReference>
<evidence type="ECO:0000256" key="6">
    <source>
        <dbReference type="ARBA" id="ARBA00022982"/>
    </source>
</evidence>
<feature type="compositionally biased region" description="Acidic residues" evidence="11">
    <location>
        <begin position="277"/>
        <end position="287"/>
    </location>
</feature>
<evidence type="ECO:0000256" key="5">
    <source>
        <dbReference type="ARBA" id="ARBA00022723"/>
    </source>
</evidence>
<dbReference type="GO" id="GO:0046872">
    <property type="term" value="F:metal ion binding"/>
    <property type="evidence" value="ECO:0007669"/>
    <property type="project" value="UniProtKB-KW"/>
</dbReference>
<evidence type="ECO:0000256" key="12">
    <source>
        <dbReference type="SAM" id="Phobius"/>
    </source>
</evidence>
<evidence type="ECO:0000313" key="15">
    <source>
        <dbReference type="EMBL" id="SFL97516.1"/>
    </source>
</evidence>
<dbReference type="RefSeq" id="WP_090926779.1">
    <property type="nucleotide sequence ID" value="NZ_FOTY01000010.1"/>
</dbReference>
<feature type="compositionally biased region" description="Gly residues" evidence="11">
    <location>
        <begin position="260"/>
        <end position="269"/>
    </location>
</feature>
<dbReference type="GO" id="GO:0016491">
    <property type="term" value="F:oxidoreductase activity"/>
    <property type="evidence" value="ECO:0007669"/>
    <property type="project" value="InterPro"/>
</dbReference>
<evidence type="ECO:0000256" key="4">
    <source>
        <dbReference type="ARBA" id="ARBA00022692"/>
    </source>
</evidence>
<dbReference type="PROSITE" id="PS51007">
    <property type="entry name" value="CYTC"/>
    <property type="match status" value="1"/>
</dbReference>
<proteinExistence type="predicted"/>
<dbReference type="GO" id="GO:0016020">
    <property type="term" value="C:membrane"/>
    <property type="evidence" value="ECO:0007669"/>
    <property type="project" value="UniProtKB-SubCell"/>
</dbReference>
<dbReference type="Gene3D" id="1.10.760.10">
    <property type="entry name" value="Cytochrome c-like domain"/>
    <property type="match status" value="1"/>
</dbReference>
<dbReference type="PANTHER" id="PTHR37823:SF4">
    <property type="entry name" value="MENAQUINOL-CYTOCHROME C REDUCTASE CYTOCHROME B_C SUBUNIT"/>
    <property type="match status" value="1"/>
</dbReference>
<dbReference type="InterPro" id="IPR009056">
    <property type="entry name" value="Cyt_c-like_dom"/>
</dbReference>
<evidence type="ECO:0000256" key="9">
    <source>
        <dbReference type="ARBA" id="ARBA00023136"/>
    </source>
</evidence>
<dbReference type="Gene3D" id="1.20.810.10">
    <property type="entry name" value="Cytochrome Bc1 Complex, Chain C"/>
    <property type="match status" value="1"/>
</dbReference>
<feature type="compositionally biased region" description="Low complexity" evidence="11">
    <location>
        <begin position="288"/>
        <end position="299"/>
    </location>
</feature>
<sequence>MHRGKGMKFVGDSRIPAGRKPNIPKDYSEFPGKTEAFWPNFLLKEWLVGAVFLIGYLCLTVAHPSPLERVADPTDSGYIPLPDWYFLFLYQLLKYEYAAGDFTVIGAVVIPGLAFGALLLAPWLDTGPERKASRRPIASGLMILGTLATVFLTWESVEHHDWEAAADQGEMLDQEEQQAMSQVDTEAAGYQIYSDQGCISCHGDQLQGSGSAGPSLYNTQYDAATVQDIAVNGIGEMPAGQFDGSDEDLQTLAEYISSGGNPGSGGSGSGESSQEGSGDESSGEESSGEGSQGENSGGE</sequence>
<organism evidence="15 16">
    <name type="scientific">Salibacterium qingdaonense</name>
    <dbReference type="NCBI Taxonomy" id="266892"/>
    <lineage>
        <taxon>Bacteria</taxon>
        <taxon>Bacillati</taxon>
        <taxon>Bacillota</taxon>
        <taxon>Bacilli</taxon>
        <taxon>Bacillales</taxon>
        <taxon>Bacillaceae</taxon>
    </lineage>
</organism>
<evidence type="ECO:0000256" key="11">
    <source>
        <dbReference type="SAM" id="MobiDB-lite"/>
    </source>
</evidence>
<keyword evidence="9 12" id="KW-0472">Membrane</keyword>
<keyword evidence="6" id="KW-0249">Electron transport</keyword>
<evidence type="ECO:0000256" key="1">
    <source>
        <dbReference type="ARBA" id="ARBA00004141"/>
    </source>
</evidence>
<keyword evidence="4 12" id="KW-0812">Transmembrane</keyword>
<evidence type="ECO:0000256" key="2">
    <source>
        <dbReference type="ARBA" id="ARBA00022448"/>
    </source>
</evidence>
<evidence type="ECO:0000259" key="13">
    <source>
        <dbReference type="PROSITE" id="PS51003"/>
    </source>
</evidence>